<dbReference type="PANTHER" id="PTHR32309">
    <property type="entry name" value="TYROSINE-PROTEIN KINASE"/>
    <property type="match status" value="1"/>
</dbReference>
<evidence type="ECO:0000256" key="4">
    <source>
        <dbReference type="ARBA" id="ARBA00022692"/>
    </source>
</evidence>
<dbReference type="InterPro" id="IPR003856">
    <property type="entry name" value="LPS_length_determ_N"/>
</dbReference>
<organism evidence="12 13">
    <name type="scientific">Geodermatophilus saharensis</name>
    <dbReference type="NCBI Taxonomy" id="1137994"/>
    <lineage>
        <taxon>Bacteria</taxon>
        <taxon>Bacillati</taxon>
        <taxon>Actinomycetota</taxon>
        <taxon>Actinomycetes</taxon>
        <taxon>Geodermatophilales</taxon>
        <taxon>Geodermatophilaceae</taxon>
        <taxon>Geodermatophilus</taxon>
    </lineage>
</organism>
<dbReference type="SUPFAM" id="SSF52540">
    <property type="entry name" value="P-loop containing nucleoside triphosphate hydrolases"/>
    <property type="match status" value="1"/>
</dbReference>
<dbReference type="GO" id="GO:0005886">
    <property type="term" value="C:plasma membrane"/>
    <property type="evidence" value="ECO:0007669"/>
    <property type="project" value="UniProtKB-SubCell"/>
</dbReference>
<dbReference type="NCBIfam" id="TIGR01007">
    <property type="entry name" value="eps_fam"/>
    <property type="match status" value="1"/>
</dbReference>
<feature type="compositionally biased region" description="Basic and acidic residues" evidence="9">
    <location>
        <begin position="484"/>
        <end position="494"/>
    </location>
</feature>
<dbReference type="RefSeq" id="WP_176450060.1">
    <property type="nucleotide sequence ID" value="NZ_FZOH01000007.1"/>
</dbReference>
<gene>
    <name evidence="12" type="ORF">SAMN04488107_3385</name>
</gene>
<keyword evidence="7" id="KW-1133">Transmembrane helix</keyword>
<evidence type="ECO:0000256" key="3">
    <source>
        <dbReference type="ARBA" id="ARBA00022475"/>
    </source>
</evidence>
<evidence type="ECO:0000259" key="11">
    <source>
        <dbReference type="Pfam" id="PF02706"/>
    </source>
</evidence>
<evidence type="ECO:0000256" key="9">
    <source>
        <dbReference type="SAM" id="MobiDB-lite"/>
    </source>
</evidence>
<keyword evidence="5" id="KW-0547">Nucleotide-binding</keyword>
<dbReference type="Gene3D" id="3.40.50.300">
    <property type="entry name" value="P-loop containing nucleotide triphosphate hydrolases"/>
    <property type="match status" value="1"/>
</dbReference>
<dbReference type="InterPro" id="IPR050445">
    <property type="entry name" value="Bact_polysacc_biosynth/exp"/>
</dbReference>
<dbReference type="InterPro" id="IPR002586">
    <property type="entry name" value="CobQ/CobB/MinD/ParA_Nub-bd_dom"/>
</dbReference>
<keyword evidence="3" id="KW-1003">Cell membrane</keyword>
<evidence type="ECO:0000313" key="13">
    <source>
        <dbReference type="Proteomes" id="UP000198386"/>
    </source>
</evidence>
<proteinExistence type="inferred from homology"/>
<sequence length="494" mass="51134">MNLHEFLHMLRRRWRWLVAAALAGLAVAGALSLTTPKSYEATSSIFFSLSFGESADDLVQGSAFAQNQVASYAMLASTPAVLDPVIDDLDLDTTARRLAGRVATEVVDGTVVLEVRVTDTSPARAAELTNAVTEQLVATVADLAPATADGNPTVRGTTVSPAVAPTAPSAPRTTLNLLVGLIAGLALGTAAGLTRDLTDTRVRTAEDVARVTDLPLLGALDTPPARGGRRDLVVLTAPRSPAAEAVRSLRTAVQFSAVPGRPLSLLVTSSHSGEGKSTVAANLALALADAGLRVALVDADLRRPSVADTLGLEGAAGLTTALIGQADLDDVLQEWGSVGLSVLTTGPLPPNPSELLASPAMADVLARLERTHDVVVVDGAPLLPVTDSAVLARIVSGTMVVADTSRIRRPALGQSLALLRRLEVRVVGVVLTHVRQRARDTYGYEAVDAPPAEQVADSSWRAPLTRGPRSAPAPVGTAPADTRGGAHAEPSGRW</sequence>
<evidence type="ECO:0000256" key="8">
    <source>
        <dbReference type="ARBA" id="ARBA00023136"/>
    </source>
</evidence>
<accession>A0A239GGX1</accession>
<comment type="similarity">
    <text evidence="2">Belongs to the CpsC/CapA family.</text>
</comment>
<reference evidence="13" key="1">
    <citation type="submission" date="2017-06" db="EMBL/GenBank/DDBJ databases">
        <authorList>
            <person name="Varghese N."/>
            <person name="Submissions S."/>
        </authorList>
    </citation>
    <scope>NUCLEOTIDE SEQUENCE [LARGE SCALE GENOMIC DNA]</scope>
    <source>
        <strain evidence="13">DSM 45423</strain>
    </source>
</reference>
<keyword evidence="8" id="KW-0472">Membrane</keyword>
<feature type="region of interest" description="Disordered" evidence="9">
    <location>
        <begin position="453"/>
        <end position="494"/>
    </location>
</feature>
<keyword evidence="13" id="KW-1185">Reference proteome</keyword>
<evidence type="ECO:0000256" key="6">
    <source>
        <dbReference type="ARBA" id="ARBA00022840"/>
    </source>
</evidence>
<feature type="region of interest" description="Disordered" evidence="9">
    <location>
        <begin position="148"/>
        <end position="167"/>
    </location>
</feature>
<evidence type="ECO:0000259" key="10">
    <source>
        <dbReference type="Pfam" id="PF01656"/>
    </source>
</evidence>
<feature type="domain" description="Polysaccharide chain length determinant N-terminal" evidence="11">
    <location>
        <begin position="2"/>
        <end position="89"/>
    </location>
</feature>
<dbReference type="InterPro" id="IPR005702">
    <property type="entry name" value="Wzc-like_C"/>
</dbReference>
<dbReference type="EMBL" id="FZOH01000007">
    <property type="protein sequence ID" value="SNS67988.1"/>
    <property type="molecule type" value="Genomic_DNA"/>
</dbReference>
<dbReference type="AlphaFoldDB" id="A0A239GGX1"/>
<evidence type="ECO:0000256" key="1">
    <source>
        <dbReference type="ARBA" id="ARBA00004651"/>
    </source>
</evidence>
<keyword evidence="6" id="KW-0067">ATP-binding</keyword>
<protein>
    <submittedName>
        <fullName evidence="12">Capsular exopolysaccharide family</fullName>
    </submittedName>
</protein>
<dbReference type="CDD" id="cd05387">
    <property type="entry name" value="BY-kinase"/>
    <property type="match status" value="1"/>
</dbReference>
<dbReference type="PANTHER" id="PTHR32309:SF13">
    <property type="entry name" value="FERRIC ENTEROBACTIN TRANSPORT PROTEIN FEPE"/>
    <property type="match status" value="1"/>
</dbReference>
<evidence type="ECO:0000256" key="7">
    <source>
        <dbReference type="ARBA" id="ARBA00022989"/>
    </source>
</evidence>
<dbReference type="Proteomes" id="UP000198386">
    <property type="component" value="Unassembled WGS sequence"/>
</dbReference>
<dbReference type="Pfam" id="PF01656">
    <property type="entry name" value="CbiA"/>
    <property type="match status" value="1"/>
</dbReference>
<evidence type="ECO:0000256" key="2">
    <source>
        <dbReference type="ARBA" id="ARBA00006683"/>
    </source>
</evidence>
<dbReference type="GO" id="GO:0005524">
    <property type="term" value="F:ATP binding"/>
    <property type="evidence" value="ECO:0007669"/>
    <property type="project" value="UniProtKB-KW"/>
</dbReference>
<feature type="compositionally biased region" description="Low complexity" evidence="9">
    <location>
        <begin position="157"/>
        <end position="167"/>
    </location>
</feature>
<feature type="domain" description="CobQ/CobB/MinD/ParA nucleotide binding" evidence="10">
    <location>
        <begin position="266"/>
        <end position="447"/>
    </location>
</feature>
<dbReference type="Pfam" id="PF02706">
    <property type="entry name" value="Wzz"/>
    <property type="match status" value="1"/>
</dbReference>
<dbReference type="InterPro" id="IPR027417">
    <property type="entry name" value="P-loop_NTPase"/>
</dbReference>
<keyword evidence="4" id="KW-0812">Transmembrane</keyword>
<name>A0A239GGX1_9ACTN</name>
<comment type="subcellular location">
    <subcellularLocation>
        <location evidence="1">Cell membrane</location>
        <topology evidence="1">Multi-pass membrane protein</topology>
    </subcellularLocation>
</comment>
<evidence type="ECO:0000313" key="12">
    <source>
        <dbReference type="EMBL" id="SNS67988.1"/>
    </source>
</evidence>
<evidence type="ECO:0000256" key="5">
    <source>
        <dbReference type="ARBA" id="ARBA00022741"/>
    </source>
</evidence>